<gene>
    <name evidence="1" type="ORF">DYU05_05410</name>
</gene>
<evidence type="ECO:0000313" key="1">
    <source>
        <dbReference type="EMBL" id="RFZ85043.1"/>
    </source>
</evidence>
<accession>A0A3E2NVK0</accession>
<dbReference type="OrthoDB" id="627374at2"/>
<organism evidence="1 2">
    <name type="scientific">Mucilaginibacter terrenus</name>
    <dbReference type="NCBI Taxonomy" id="2482727"/>
    <lineage>
        <taxon>Bacteria</taxon>
        <taxon>Pseudomonadati</taxon>
        <taxon>Bacteroidota</taxon>
        <taxon>Sphingobacteriia</taxon>
        <taxon>Sphingobacteriales</taxon>
        <taxon>Sphingobacteriaceae</taxon>
        <taxon>Mucilaginibacter</taxon>
    </lineage>
</organism>
<dbReference type="EMBL" id="QWDE01000001">
    <property type="protein sequence ID" value="RFZ85043.1"/>
    <property type="molecule type" value="Genomic_DNA"/>
</dbReference>
<dbReference type="AlphaFoldDB" id="A0A3E2NVK0"/>
<dbReference type="RefSeq" id="WP_117381944.1">
    <property type="nucleotide sequence ID" value="NZ_QWDE01000001.1"/>
</dbReference>
<keyword evidence="2" id="KW-1185">Reference proteome</keyword>
<comment type="caution">
    <text evidence="1">The sequence shown here is derived from an EMBL/GenBank/DDBJ whole genome shotgun (WGS) entry which is preliminary data.</text>
</comment>
<proteinExistence type="predicted"/>
<reference evidence="1 2" key="1">
    <citation type="submission" date="2018-08" db="EMBL/GenBank/DDBJ databases">
        <title>Mucilaginibacter terrae sp. nov., isolated from manganese diggings.</title>
        <authorList>
            <person name="Huang Y."/>
            <person name="Zhou Z."/>
        </authorList>
    </citation>
    <scope>NUCLEOTIDE SEQUENCE [LARGE SCALE GENOMIC DNA]</scope>
    <source>
        <strain evidence="1 2">ZH6</strain>
    </source>
</reference>
<protein>
    <submittedName>
        <fullName evidence="1">GAF domain-containing protein</fullName>
    </submittedName>
</protein>
<dbReference type="Proteomes" id="UP000260823">
    <property type="component" value="Unassembled WGS sequence"/>
</dbReference>
<evidence type="ECO:0000313" key="2">
    <source>
        <dbReference type="Proteomes" id="UP000260823"/>
    </source>
</evidence>
<name>A0A3E2NVK0_9SPHI</name>
<sequence length="809" mass="93700">MNLNLRSESPFKLQISFHKVIEHFEEIAANESGASADYARAILKEIAPYPELRDGITHKDQIVKNIGVIEQLLKSLFPPVLSNNEIKAVSIPFQDILFNQSERFKNILENAGTEFKIDFRDLNDHEFYILSCCIILDEFYGTHFNFSKPLYFDIPTGEGIIKHYRILYNAEFLEITPTEKAVTLTPEDIELLRDNYNNIDLWKEKFPPNSWLLNGFAIVNLYDSTVESAVSSLKGTLLGREGINSGNSAYDEVQSVFRSIYRIPDLRVGFICFDPDEHKFSLPTFSDQMTSFLLPDDLEEEFCNDSLCMNSLRNVVDDKVYFAVSDVTKFLAQNPTSILAHRFKSQNINSFILAPVIKDGKMLGILELVTSHKGELNSINANQLDVVMPFITDTIDRKFTELQNQVQAIIQDEYTSIHPSVHWKFKNEVNKYLQFKRQHKPYNLKEITFNNVYPLYGQIDIKGSSETRNNSLQADLQNQLKSAISLIEKLKKSSGIDLLAAVAQRLKAYRIELETAVKADTEQQIQNYFEKQVHPIFEQALILKTEHCARIEKYFEDAGKMGDFHLQRRKYETTVAIINSRMSAMLDRWQVEAQATYPHYFERFKTDGVEHNLYIGKEIAPTVDFEMKQVYNLRLWQIQVLCEMELEHHFNREILPYPLEVTSLILAFSNPLSIRFRMDEKRFDVDGTYNARFEIVKKRIDKACIKGTHERITSIGKLTVVYTNKDEEKEYLNYIRFLQKKGMLDSEVEMLDVEDLQGISGLKALRVKICYESSLPEKKCYTYDELLKEIDPEEEIDHQNSSVPNTPLL</sequence>